<evidence type="ECO:0000313" key="3">
    <source>
        <dbReference type="WBParaSite" id="ACRNAN_scaffold2892.g6856.t1"/>
    </source>
</evidence>
<evidence type="ECO:0000313" key="2">
    <source>
        <dbReference type="Proteomes" id="UP000887540"/>
    </source>
</evidence>
<proteinExistence type="predicted"/>
<sequence length="73" mass="8083">MNAIPPPSNVSYPTQVSTQPTIYPYVVNPAQEPYRPPYSAPSAPEASPTTYESVPAFVYNQSRPMEPPPEYKP</sequence>
<name>A0A914DJ58_9BILA</name>
<evidence type="ECO:0000256" key="1">
    <source>
        <dbReference type="SAM" id="MobiDB-lite"/>
    </source>
</evidence>
<feature type="region of interest" description="Disordered" evidence="1">
    <location>
        <begin position="33"/>
        <end position="73"/>
    </location>
</feature>
<protein>
    <submittedName>
        <fullName evidence="3">Uncharacterized protein</fullName>
    </submittedName>
</protein>
<feature type="compositionally biased region" description="Low complexity" evidence="1">
    <location>
        <begin position="40"/>
        <end position="51"/>
    </location>
</feature>
<dbReference type="AlphaFoldDB" id="A0A914DJ58"/>
<organism evidence="2 3">
    <name type="scientific">Acrobeloides nanus</name>
    <dbReference type="NCBI Taxonomy" id="290746"/>
    <lineage>
        <taxon>Eukaryota</taxon>
        <taxon>Metazoa</taxon>
        <taxon>Ecdysozoa</taxon>
        <taxon>Nematoda</taxon>
        <taxon>Chromadorea</taxon>
        <taxon>Rhabditida</taxon>
        <taxon>Tylenchina</taxon>
        <taxon>Cephalobomorpha</taxon>
        <taxon>Cephaloboidea</taxon>
        <taxon>Cephalobidae</taxon>
        <taxon>Acrobeloides</taxon>
    </lineage>
</organism>
<accession>A0A914DJ58</accession>
<keyword evidence="2" id="KW-1185">Reference proteome</keyword>
<dbReference type="Proteomes" id="UP000887540">
    <property type="component" value="Unplaced"/>
</dbReference>
<reference evidence="3" key="1">
    <citation type="submission" date="2022-11" db="UniProtKB">
        <authorList>
            <consortium name="WormBaseParasite"/>
        </authorList>
    </citation>
    <scope>IDENTIFICATION</scope>
</reference>
<dbReference type="WBParaSite" id="ACRNAN_scaffold2892.g6856.t1">
    <property type="protein sequence ID" value="ACRNAN_scaffold2892.g6856.t1"/>
    <property type="gene ID" value="ACRNAN_scaffold2892.g6856"/>
</dbReference>